<dbReference type="AlphaFoldDB" id="A0A0A9AJV6"/>
<evidence type="ECO:0000313" key="1">
    <source>
        <dbReference type="EMBL" id="JAD49220.1"/>
    </source>
</evidence>
<organism evidence="1">
    <name type="scientific">Arundo donax</name>
    <name type="common">Giant reed</name>
    <name type="synonym">Donax arundinaceus</name>
    <dbReference type="NCBI Taxonomy" id="35708"/>
    <lineage>
        <taxon>Eukaryota</taxon>
        <taxon>Viridiplantae</taxon>
        <taxon>Streptophyta</taxon>
        <taxon>Embryophyta</taxon>
        <taxon>Tracheophyta</taxon>
        <taxon>Spermatophyta</taxon>
        <taxon>Magnoliopsida</taxon>
        <taxon>Liliopsida</taxon>
        <taxon>Poales</taxon>
        <taxon>Poaceae</taxon>
        <taxon>PACMAD clade</taxon>
        <taxon>Arundinoideae</taxon>
        <taxon>Arundineae</taxon>
        <taxon>Arundo</taxon>
    </lineage>
</organism>
<protein>
    <submittedName>
        <fullName evidence="1">Uncharacterized protein</fullName>
    </submittedName>
</protein>
<reference evidence="1" key="1">
    <citation type="submission" date="2014-09" db="EMBL/GenBank/DDBJ databases">
        <authorList>
            <person name="Magalhaes I.L.F."/>
            <person name="Oliveira U."/>
            <person name="Santos F.R."/>
            <person name="Vidigal T.H.D.A."/>
            <person name="Brescovit A.D."/>
            <person name="Santos A.J."/>
        </authorList>
    </citation>
    <scope>NUCLEOTIDE SEQUENCE</scope>
    <source>
        <tissue evidence="1">Shoot tissue taken approximately 20 cm above the soil surface</tissue>
    </source>
</reference>
<reference evidence="1" key="2">
    <citation type="journal article" date="2015" name="Data Brief">
        <title>Shoot transcriptome of the giant reed, Arundo donax.</title>
        <authorList>
            <person name="Barrero R.A."/>
            <person name="Guerrero F.D."/>
            <person name="Moolhuijzen P."/>
            <person name="Goolsby J.A."/>
            <person name="Tidwell J."/>
            <person name="Bellgard S.E."/>
            <person name="Bellgard M.I."/>
        </authorList>
    </citation>
    <scope>NUCLEOTIDE SEQUENCE</scope>
    <source>
        <tissue evidence="1">Shoot tissue taken approximately 20 cm above the soil surface</tissue>
    </source>
</reference>
<proteinExistence type="predicted"/>
<sequence length="38" mass="4082">MAALLLPFLAESSESLCVRLVPSYVMLSLLMDGVLVLS</sequence>
<dbReference type="EMBL" id="GBRH01248675">
    <property type="protein sequence ID" value="JAD49220.1"/>
    <property type="molecule type" value="Transcribed_RNA"/>
</dbReference>
<accession>A0A0A9AJV6</accession>
<name>A0A0A9AJV6_ARUDO</name>